<evidence type="ECO:0000256" key="5">
    <source>
        <dbReference type="ARBA" id="ARBA00022857"/>
    </source>
</evidence>
<evidence type="ECO:0000256" key="7">
    <source>
        <dbReference type="ARBA" id="ARBA00023033"/>
    </source>
</evidence>
<protein>
    <submittedName>
        <fullName evidence="9">NAD(P)/FAD-dependent oxidoreductase</fullName>
    </submittedName>
</protein>
<dbReference type="InterPro" id="IPR023753">
    <property type="entry name" value="FAD/NAD-binding_dom"/>
</dbReference>
<keyword evidence="7" id="KW-0503">Monooxygenase</keyword>
<keyword evidence="6" id="KW-0560">Oxidoreductase</keyword>
<name>A0A975K9A5_9SPHN</name>
<evidence type="ECO:0000313" key="10">
    <source>
        <dbReference type="Proteomes" id="UP000681425"/>
    </source>
</evidence>
<dbReference type="EMBL" id="CP073910">
    <property type="protein sequence ID" value="QUT06842.1"/>
    <property type="molecule type" value="Genomic_DNA"/>
</dbReference>
<keyword evidence="4" id="KW-0274">FAD</keyword>
<keyword evidence="10" id="KW-1185">Reference proteome</keyword>
<dbReference type="SUPFAM" id="SSF51905">
    <property type="entry name" value="FAD/NAD(P)-binding domain"/>
    <property type="match status" value="1"/>
</dbReference>
<dbReference type="Proteomes" id="UP000681425">
    <property type="component" value="Chromosome"/>
</dbReference>
<accession>A0A975K9A5</accession>
<evidence type="ECO:0000313" key="9">
    <source>
        <dbReference type="EMBL" id="QUT06842.1"/>
    </source>
</evidence>
<dbReference type="RefSeq" id="WP_212610133.1">
    <property type="nucleotide sequence ID" value="NZ_CP073910.1"/>
</dbReference>
<dbReference type="Pfam" id="PF07992">
    <property type="entry name" value="Pyr_redox_2"/>
    <property type="match status" value="1"/>
</dbReference>
<proteinExistence type="inferred from homology"/>
<keyword evidence="5" id="KW-0521">NADP</keyword>
<evidence type="ECO:0000256" key="6">
    <source>
        <dbReference type="ARBA" id="ARBA00023002"/>
    </source>
</evidence>
<dbReference type="PANTHER" id="PTHR43098:SF3">
    <property type="entry name" value="L-ORNITHINE N(5)-MONOOXYGENASE-RELATED"/>
    <property type="match status" value="1"/>
</dbReference>
<dbReference type="PANTHER" id="PTHR43098">
    <property type="entry name" value="L-ORNITHINE N(5)-MONOOXYGENASE-RELATED"/>
    <property type="match status" value="1"/>
</dbReference>
<dbReference type="InterPro" id="IPR050775">
    <property type="entry name" value="FAD-binding_Monooxygenases"/>
</dbReference>
<comment type="similarity">
    <text evidence="2">Belongs to the FAD-binding monooxygenase family.</text>
</comment>
<dbReference type="AlphaFoldDB" id="A0A975K9A5"/>
<organism evidence="9 10">
    <name type="scientific">Sphingobium phenoxybenzoativorans</name>
    <dbReference type="NCBI Taxonomy" id="1592790"/>
    <lineage>
        <taxon>Bacteria</taxon>
        <taxon>Pseudomonadati</taxon>
        <taxon>Pseudomonadota</taxon>
        <taxon>Alphaproteobacteria</taxon>
        <taxon>Sphingomonadales</taxon>
        <taxon>Sphingomonadaceae</taxon>
        <taxon>Sphingobium</taxon>
    </lineage>
</organism>
<evidence type="ECO:0000256" key="2">
    <source>
        <dbReference type="ARBA" id="ARBA00010139"/>
    </source>
</evidence>
<comment type="cofactor">
    <cofactor evidence="1">
        <name>FAD</name>
        <dbReference type="ChEBI" id="CHEBI:57692"/>
    </cofactor>
</comment>
<dbReference type="PRINTS" id="PR00411">
    <property type="entry name" value="PNDRDTASEI"/>
</dbReference>
<evidence type="ECO:0000259" key="8">
    <source>
        <dbReference type="Pfam" id="PF07992"/>
    </source>
</evidence>
<keyword evidence="3" id="KW-0285">Flavoprotein</keyword>
<dbReference type="InterPro" id="IPR036188">
    <property type="entry name" value="FAD/NAD-bd_sf"/>
</dbReference>
<dbReference type="KEGG" id="spph:KFK14_05220"/>
<evidence type="ECO:0000256" key="1">
    <source>
        <dbReference type="ARBA" id="ARBA00001974"/>
    </source>
</evidence>
<dbReference type="Gene3D" id="3.50.50.60">
    <property type="entry name" value="FAD/NAD(P)-binding domain"/>
    <property type="match status" value="1"/>
</dbReference>
<dbReference type="GO" id="GO:0004497">
    <property type="term" value="F:monooxygenase activity"/>
    <property type="evidence" value="ECO:0007669"/>
    <property type="project" value="UniProtKB-KW"/>
</dbReference>
<evidence type="ECO:0000256" key="3">
    <source>
        <dbReference type="ARBA" id="ARBA00022630"/>
    </source>
</evidence>
<sequence>MAEAGGQKLMPQFDVVVIGGGLAGMYQLYKLRGLGLAVQGFEAGGDVGGTWYWNRYPGCRLDSESYTYSYSFIDELLEEWNWSEHFATQPEILQYLKLAADKMDIRKNYRFNSRCAKAEYIEDDQIWQVTLEEGDVISCRFLISAVGPLSAPTYPKIDGISDFQGESYHTYFWPHEDDGPAGRKIDFAGKRVAVIGTGATGIQVIQEVAKQAQELETRKNRVISGWRDDVEAARRTKGIVRTDFQDTWR</sequence>
<evidence type="ECO:0000256" key="4">
    <source>
        <dbReference type="ARBA" id="ARBA00022827"/>
    </source>
</evidence>
<reference evidence="9" key="1">
    <citation type="submission" date="2021-04" db="EMBL/GenBank/DDBJ databases">
        <title>Isolation of p-tert-butylphenol degrading bacteria Sphingobium phenoxybenzoativorans Tas13 from active sludge.</title>
        <authorList>
            <person name="Li Y."/>
        </authorList>
    </citation>
    <scope>NUCLEOTIDE SEQUENCE</scope>
    <source>
        <strain evidence="9">Tas13</strain>
    </source>
</reference>
<feature type="domain" description="FAD/NAD(P)-binding" evidence="8">
    <location>
        <begin position="13"/>
        <end position="215"/>
    </location>
</feature>
<gene>
    <name evidence="9" type="ORF">KFK14_05220</name>
</gene>